<dbReference type="PROSITE" id="PS01326">
    <property type="entry name" value="DAP_EPIMERASE"/>
    <property type="match status" value="1"/>
</dbReference>
<comment type="caution">
    <text evidence="10">The sequence shown here is derived from an EMBL/GenBank/DDBJ whole genome shotgun (WGS) entry which is preliminary data.</text>
</comment>
<dbReference type="AlphaFoldDB" id="A0A2A6FNQ0"/>
<dbReference type="GO" id="GO:0009089">
    <property type="term" value="P:lysine biosynthetic process via diaminopimelate"/>
    <property type="evidence" value="ECO:0007669"/>
    <property type="project" value="UniProtKB-UniRule"/>
</dbReference>
<evidence type="ECO:0000256" key="8">
    <source>
        <dbReference type="HAMAP-Rule" id="MF_00197"/>
    </source>
</evidence>
<feature type="binding site" evidence="8">
    <location>
        <begin position="89"/>
        <end position="90"/>
    </location>
    <ligand>
        <name>substrate</name>
    </ligand>
</feature>
<dbReference type="Pfam" id="PF01678">
    <property type="entry name" value="DAP_epimerase"/>
    <property type="match status" value="2"/>
</dbReference>
<feature type="active site" description="Proton donor" evidence="8">
    <location>
        <position position="88"/>
    </location>
</feature>
<evidence type="ECO:0000256" key="9">
    <source>
        <dbReference type="PROSITE-ProRule" id="PRU10125"/>
    </source>
</evidence>
<gene>
    <name evidence="8" type="primary">dapF</name>
    <name evidence="10" type="ORF">B5766_12330</name>
</gene>
<comment type="subcellular location">
    <subcellularLocation>
        <location evidence="8">Cytoplasm</location>
    </subcellularLocation>
</comment>
<dbReference type="PANTHER" id="PTHR31689">
    <property type="entry name" value="DIAMINOPIMELATE EPIMERASE, CHLOROPLASTIC"/>
    <property type="match status" value="1"/>
</dbReference>
<evidence type="ECO:0000256" key="3">
    <source>
        <dbReference type="ARBA" id="ARBA00013080"/>
    </source>
</evidence>
<name>A0A2A6FNQ0_9MICO</name>
<feature type="site" description="Could be important to modulate the pK values of the two catalytic cysteine residues" evidence="8">
    <location>
        <position position="167"/>
    </location>
</feature>
<keyword evidence="4 8" id="KW-0028">Amino-acid biosynthesis</keyword>
<evidence type="ECO:0000256" key="4">
    <source>
        <dbReference type="ARBA" id="ARBA00022605"/>
    </source>
</evidence>
<evidence type="ECO:0000256" key="7">
    <source>
        <dbReference type="ARBA" id="ARBA00051712"/>
    </source>
</evidence>
<evidence type="ECO:0000256" key="2">
    <source>
        <dbReference type="ARBA" id="ARBA00010219"/>
    </source>
</evidence>
<feature type="binding site" evidence="8">
    <location>
        <position position="79"/>
    </location>
    <ligand>
        <name>substrate</name>
    </ligand>
</feature>
<dbReference type="GO" id="GO:0008837">
    <property type="term" value="F:diaminopimelate epimerase activity"/>
    <property type="evidence" value="ECO:0007669"/>
    <property type="project" value="UniProtKB-UniRule"/>
</dbReference>
<comment type="caution">
    <text evidence="8">Lacks conserved residue(s) required for the propagation of feature annotation.</text>
</comment>
<comment type="subunit">
    <text evidence="8">Homodimer.</text>
</comment>
<keyword evidence="8" id="KW-0963">Cytoplasm</keyword>
<accession>A0A2A6FNQ0</accession>
<reference evidence="11" key="1">
    <citation type="submission" date="2017-03" db="EMBL/GenBank/DDBJ databases">
        <authorList>
            <person name="Lund M.B."/>
        </authorList>
    </citation>
    <scope>NUCLEOTIDE SEQUENCE [LARGE SCALE GENOMIC DNA]</scope>
</reference>
<dbReference type="GO" id="GO:0005829">
    <property type="term" value="C:cytosol"/>
    <property type="evidence" value="ECO:0007669"/>
    <property type="project" value="TreeGrafter"/>
</dbReference>
<feature type="active site" description="Proton acceptor" evidence="8">
    <location>
        <position position="231"/>
    </location>
</feature>
<dbReference type="InterPro" id="IPR001653">
    <property type="entry name" value="DAP_epimerase_DapF"/>
</dbReference>
<feature type="site" description="Could be important to modulate the pK values of the two catalytic cysteine residues" evidence="8">
    <location>
        <position position="222"/>
    </location>
</feature>
<comment type="catalytic activity">
    <reaction evidence="7 8">
        <text>(2S,6S)-2,6-diaminopimelate = meso-2,6-diaminopimelate</text>
        <dbReference type="Rhea" id="RHEA:15393"/>
        <dbReference type="ChEBI" id="CHEBI:57609"/>
        <dbReference type="ChEBI" id="CHEBI:57791"/>
        <dbReference type="EC" id="5.1.1.7"/>
    </reaction>
</comment>
<feature type="binding site" evidence="8">
    <location>
        <begin position="232"/>
        <end position="233"/>
    </location>
    <ligand>
        <name>substrate</name>
    </ligand>
</feature>
<feature type="active site" evidence="9">
    <location>
        <position position="88"/>
    </location>
</feature>
<organism evidence="10 11">
    <name type="scientific">Candidatus Lumbricidiphila eiseniae</name>
    <dbReference type="NCBI Taxonomy" id="1969409"/>
    <lineage>
        <taxon>Bacteria</taxon>
        <taxon>Bacillati</taxon>
        <taxon>Actinomycetota</taxon>
        <taxon>Actinomycetes</taxon>
        <taxon>Micrococcales</taxon>
        <taxon>Microbacteriaceae</taxon>
        <taxon>Candidatus Lumbricidiphila</taxon>
    </lineage>
</organism>
<feature type="binding site" evidence="8">
    <location>
        <begin position="222"/>
        <end position="223"/>
    </location>
    <ligand>
        <name>substrate</name>
    </ligand>
</feature>
<sequence length="292" mass="30823">MSRELRFTKGQGTGNDFIVYSDPEGAFNLSAEAIAAICDRQFGVGADGVIRAIRSSRLDAGAAVLAEDASAEWFMDYRNADGSVAEMCGNGIRVYLRYLLEQGLLTAGVGDVVAIGTRVGVRRVTVHEAGFEVDLGVWRLNDGEPLVRARGLPVARPGLALNLGNPHVVVALADEEELAGVDLTRVPILDPEAPDGANIEFVVPAEPLVDSGYGRIRMRVHERGSGETLSCGTGAAAAALAVRTWAGIAAPRIWKVQVPGGVLGVRMWSEVDGEHVSLRGPAELVFDGVVGI</sequence>
<dbReference type="Gene3D" id="3.10.310.10">
    <property type="entry name" value="Diaminopimelate Epimerase, Chain A, domain 1"/>
    <property type="match status" value="2"/>
</dbReference>
<keyword evidence="5 8" id="KW-0457">Lysine biosynthesis</keyword>
<comment type="similarity">
    <text evidence="2 8">Belongs to the diaminopimelate epimerase family.</text>
</comment>
<comment type="function">
    <text evidence="8">Catalyzes the stereoinversion of LL-2,6-diaminopimelate (L,L-DAP) to meso-diaminopimelate (meso-DAP), a precursor of L-lysine and an essential component of the bacterial peptidoglycan.</text>
</comment>
<comment type="pathway">
    <text evidence="1 8">Amino-acid biosynthesis; L-lysine biosynthesis via DAP pathway; DL-2,6-diaminopimelate from LL-2,6-diaminopimelate: step 1/1.</text>
</comment>
<dbReference type="NCBIfam" id="TIGR00652">
    <property type="entry name" value="DapF"/>
    <property type="match status" value="1"/>
</dbReference>
<dbReference type="EC" id="5.1.1.7" evidence="3 8"/>
<evidence type="ECO:0000256" key="1">
    <source>
        <dbReference type="ARBA" id="ARBA00005196"/>
    </source>
</evidence>
<feature type="binding site" evidence="8">
    <location>
        <position position="165"/>
    </location>
    <ligand>
        <name>substrate</name>
    </ligand>
</feature>
<feature type="binding site" evidence="8">
    <location>
        <position position="15"/>
    </location>
    <ligand>
        <name>substrate</name>
    </ligand>
</feature>
<evidence type="ECO:0000313" key="11">
    <source>
        <dbReference type="Proteomes" id="UP000219994"/>
    </source>
</evidence>
<keyword evidence="6 8" id="KW-0413">Isomerase</keyword>
<dbReference type="UniPathway" id="UPA00034">
    <property type="reaction ID" value="UER00025"/>
</dbReference>
<dbReference type="PANTHER" id="PTHR31689:SF0">
    <property type="entry name" value="DIAMINOPIMELATE EPIMERASE"/>
    <property type="match status" value="1"/>
</dbReference>
<dbReference type="SUPFAM" id="SSF54506">
    <property type="entry name" value="Diaminopimelate epimerase-like"/>
    <property type="match status" value="2"/>
</dbReference>
<protein>
    <recommendedName>
        <fullName evidence="3 8">Diaminopimelate epimerase</fullName>
        <shortName evidence="8">DAP epimerase</shortName>
        <ecNumber evidence="3 8">5.1.1.7</ecNumber>
    </recommendedName>
    <alternativeName>
        <fullName evidence="8">PLP-independent amino acid racemase</fullName>
    </alternativeName>
</protein>
<evidence type="ECO:0000313" key="10">
    <source>
        <dbReference type="EMBL" id="PDQ34226.1"/>
    </source>
</evidence>
<dbReference type="InterPro" id="IPR018510">
    <property type="entry name" value="DAP_epimerase_AS"/>
</dbReference>
<dbReference type="Proteomes" id="UP000219994">
    <property type="component" value="Unassembled WGS sequence"/>
</dbReference>
<feature type="binding site" evidence="8">
    <location>
        <position position="198"/>
    </location>
    <ligand>
        <name>substrate</name>
    </ligand>
</feature>
<proteinExistence type="inferred from homology"/>
<evidence type="ECO:0000256" key="6">
    <source>
        <dbReference type="ARBA" id="ARBA00023235"/>
    </source>
</evidence>
<evidence type="ECO:0000256" key="5">
    <source>
        <dbReference type="ARBA" id="ARBA00023154"/>
    </source>
</evidence>
<dbReference type="EMBL" id="NAEP01000059">
    <property type="protein sequence ID" value="PDQ34226.1"/>
    <property type="molecule type" value="Genomic_DNA"/>
</dbReference>
<dbReference type="HAMAP" id="MF_00197">
    <property type="entry name" value="DAP_epimerase"/>
    <property type="match status" value="1"/>
</dbReference>